<keyword evidence="8" id="KW-0210">Decarboxylase</keyword>
<keyword evidence="10" id="KW-1185">Reference proteome</keyword>
<dbReference type="EMBL" id="JBBJBU010000001">
    <property type="protein sequence ID" value="KAK7208117.1"/>
    <property type="molecule type" value="Genomic_DNA"/>
</dbReference>
<keyword evidence="9" id="KW-0808">Transferase</keyword>
<gene>
    <name evidence="9" type="ORF">BZA70DRAFT_301350</name>
</gene>
<evidence type="ECO:0000256" key="1">
    <source>
        <dbReference type="ARBA" id="ARBA00001933"/>
    </source>
</evidence>
<evidence type="ECO:0000256" key="5">
    <source>
        <dbReference type="ARBA" id="ARBA00023239"/>
    </source>
</evidence>
<evidence type="ECO:0000256" key="7">
    <source>
        <dbReference type="RuleBase" id="RU000382"/>
    </source>
</evidence>
<evidence type="ECO:0000313" key="10">
    <source>
        <dbReference type="Proteomes" id="UP001498771"/>
    </source>
</evidence>
<evidence type="ECO:0000256" key="2">
    <source>
        <dbReference type="ARBA" id="ARBA00009533"/>
    </source>
</evidence>
<dbReference type="InterPro" id="IPR015421">
    <property type="entry name" value="PyrdxlP-dep_Trfase_major"/>
</dbReference>
<keyword evidence="5 7" id="KW-0456">Lyase</keyword>
<comment type="cofactor">
    <cofactor evidence="1 7">
        <name>pyridoxal 5'-phosphate</name>
        <dbReference type="ChEBI" id="CHEBI:597326"/>
    </cofactor>
</comment>
<dbReference type="PANTHER" id="PTHR43321">
    <property type="entry name" value="GLUTAMATE DECARBOXYLASE"/>
    <property type="match status" value="1"/>
</dbReference>
<keyword evidence="4 7" id="KW-0663">Pyridoxal phosphate</keyword>
<dbReference type="GO" id="GO:0016740">
    <property type="term" value="F:transferase activity"/>
    <property type="evidence" value="ECO:0007669"/>
    <property type="project" value="UniProtKB-KW"/>
</dbReference>
<evidence type="ECO:0000313" key="9">
    <source>
        <dbReference type="EMBL" id="KAK7208117.1"/>
    </source>
</evidence>
<comment type="caution">
    <text evidence="9">The sequence shown here is derived from an EMBL/GenBank/DDBJ whole genome shotgun (WGS) entry which is preliminary data.</text>
</comment>
<evidence type="ECO:0000256" key="6">
    <source>
        <dbReference type="ARBA" id="ARBA00048868"/>
    </source>
</evidence>
<dbReference type="InterPro" id="IPR015424">
    <property type="entry name" value="PyrdxlP-dep_Trfase"/>
</dbReference>
<dbReference type="RefSeq" id="XP_064771150.1">
    <property type="nucleotide sequence ID" value="XM_064914717.1"/>
</dbReference>
<dbReference type="Gene3D" id="3.40.640.10">
    <property type="entry name" value="Type I PLP-dependent aspartate aminotransferase-like (Major domain)"/>
    <property type="match status" value="1"/>
</dbReference>
<dbReference type="Gene3D" id="3.90.1150.160">
    <property type="match status" value="1"/>
</dbReference>
<evidence type="ECO:0000256" key="3">
    <source>
        <dbReference type="ARBA" id="ARBA00012421"/>
    </source>
</evidence>
<proteinExistence type="inferred from homology"/>
<name>A0ABR1FE37_9ASCO</name>
<protein>
    <recommendedName>
        <fullName evidence="3 8">Glutamate decarboxylase</fullName>
        <ecNumber evidence="3 8">4.1.1.15</ecNumber>
    </recommendedName>
</protein>
<dbReference type="Proteomes" id="UP001498771">
    <property type="component" value="Unassembled WGS sequence"/>
</dbReference>
<dbReference type="SUPFAM" id="SSF53383">
    <property type="entry name" value="PLP-dependent transferases"/>
    <property type="match status" value="1"/>
</dbReference>
<reference evidence="9 10" key="1">
    <citation type="submission" date="2024-03" db="EMBL/GenBank/DDBJ databases">
        <title>Genome-scale model development and genomic sequencing of the oleaginous clade Lipomyces.</title>
        <authorList>
            <consortium name="Lawrence Berkeley National Laboratory"/>
            <person name="Czajka J.J."/>
            <person name="Han Y."/>
            <person name="Kim J."/>
            <person name="Mondo S.J."/>
            <person name="Hofstad B.A."/>
            <person name="Robles A."/>
            <person name="Haridas S."/>
            <person name="Riley R."/>
            <person name="LaButti K."/>
            <person name="Pangilinan J."/>
            <person name="Andreopoulos W."/>
            <person name="Lipzen A."/>
            <person name="Yan J."/>
            <person name="Wang M."/>
            <person name="Ng V."/>
            <person name="Grigoriev I.V."/>
            <person name="Spatafora J.W."/>
            <person name="Magnuson J.K."/>
            <person name="Baker S.E."/>
            <person name="Pomraning K.R."/>
        </authorList>
    </citation>
    <scope>NUCLEOTIDE SEQUENCE [LARGE SCALE GENOMIC DNA]</scope>
    <source>
        <strain evidence="9 10">Phaff 52-87</strain>
    </source>
</reference>
<dbReference type="GeneID" id="90040229"/>
<evidence type="ECO:0000256" key="4">
    <source>
        <dbReference type="ARBA" id="ARBA00022898"/>
    </source>
</evidence>
<evidence type="ECO:0000256" key="8">
    <source>
        <dbReference type="RuleBase" id="RU361171"/>
    </source>
</evidence>
<dbReference type="PANTHER" id="PTHR43321:SF3">
    <property type="entry name" value="GLUTAMATE DECARBOXYLASE"/>
    <property type="match status" value="1"/>
</dbReference>
<dbReference type="Gene3D" id="4.10.280.50">
    <property type="match status" value="1"/>
</dbReference>
<dbReference type="InterPro" id="IPR002129">
    <property type="entry name" value="PyrdxlP-dep_de-COase"/>
</dbReference>
<dbReference type="NCBIfam" id="TIGR01788">
    <property type="entry name" value="Glu-decarb-GAD"/>
    <property type="match status" value="1"/>
</dbReference>
<dbReference type="Pfam" id="PF00282">
    <property type="entry name" value="Pyridoxal_deC"/>
    <property type="match status" value="1"/>
</dbReference>
<comment type="similarity">
    <text evidence="2 7">Belongs to the group II decarboxylase family.</text>
</comment>
<comment type="catalytic activity">
    <reaction evidence="6 8">
        <text>L-glutamate + H(+) = 4-aminobutanoate + CO2</text>
        <dbReference type="Rhea" id="RHEA:17785"/>
        <dbReference type="ChEBI" id="CHEBI:15378"/>
        <dbReference type="ChEBI" id="CHEBI:16526"/>
        <dbReference type="ChEBI" id="CHEBI:29985"/>
        <dbReference type="ChEBI" id="CHEBI:59888"/>
        <dbReference type="EC" id="4.1.1.15"/>
    </reaction>
</comment>
<organism evidence="9 10">
    <name type="scientific">Myxozyma melibiosi</name>
    <dbReference type="NCBI Taxonomy" id="54550"/>
    <lineage>
        <taxon>Eukaryota</taxon>
        <taxon>Fungi</taxon>
        <taxon>Dikarya</taxon>
        <taxon>Ascomycota</taxon>
        <taxon>Saccharomycotina</taxon>
        <taxon>Lipomycetes</taxon>
        <taxon>Lipomycetales</taxon>
        <taxon>Lipomycetaceae</taxon>
        <taxon>Myxozyma</taxon>
    </lineage>
</organism>
<dbReference type="InterPro" id="IPR010107">
    <property type="entry name" value="Glutamate_decarboxylase"/>
</dbReference>
<sequence length="556" mass="62218">MSLSRHIDAESLIEEHMRRRGAVGTASKNTKHVISPYINRYTSVEPAPRFKIPKNGVDAKSAYQLIRDDLDLDGKPNLNLASFVGTYIETESERLTVENLTKNLADNDEYPALMEIHSRCINILGSLWNASPQEKPVGSATTGSSEAIHLGGLAMKRRWQEKRRAEGKDASQPNILMGANAQVALEKFARYFDVEARLIPVSKESNHCIDPTKILDQIDENTIGIFIILGSTYTGHYEPVEQISKMLDDLQDRTGLDIPIHIDGASGGFVAPFCHPNVKWDFRLKRVHSINTSGHKFGLVTAGLGWIIWRSEEYLPKHLVFELKYLGGVEQSFTLNFSRPGHQVIQQYFNFLHLGYDGYARIQRNSLSNARLLSEVLEDSGLFVCLSEIHRPKGVHTFSPETSKGAEADLDDDPESYNAGLPVVAWRFKDEILKNFPHAKQSSMATLLRVKGYIIPNYPLPPDEEEVEILRVVVRESMTADLLSKLCEDIISIAESLINGDADDMHSPAHPLNAVQKLTTLSRRATSLGALSEHTSQINLNEEPRKHKHGHFKGVC</sequence>
<dbReference type="EC" id="4.1.1.15" evidence="3 8"/>
<accession>A0ABR1FE37</accession>